<sequence>MAASPRSQIVERVSTKPWPVWAIATNCCIGVRLGLRFGGPGLHRPHLPPMKDWIAGARPRTLPAALVPVLVGTAAAAGMNGDTNALKGLIIWRFIAALVVSLALQVGVNYANDYSDGIRGTDADRVGPMRLTGSGRKKASAVKRAAFLSFGVAAVAGLGLAAATSWWLIAVGVVAIAAAWFYTGGPRPYGYAGLGEVFVFVFFGIVATTGSAFVQIERVTPLTLLVSIPVGLFATALLVVNNLRDIPGDTESGKRTLAVRLGDKRTRIFYIVLVVVPFLTVPFLCGLSQRPAGALSMFAVLLARKPVQRVIEGARGPALIPVLGATGKIQLAFGVLISAGLFIGG</sequence>
<organism evidence="10">
    <name type="scientific">freshwater metagenome</name>
    <dbReference type="NCBI Taxonomy" id="449393"/>
    <lineage>
        <taxon>unclassified sequences</taxon>
        <taxon>metagenomes</taxon>
        <taxon>ecological metagenomes</taxon>
    </lineage>
</organism>
<keyword evidence="8 9" id="KW-0472">Membrane</keyword>
<keyword evidence="5" id="KW-0808">Transferase</keyword>
<feature type="transmembrane region" description="Helical" evidence="9">
    <location>
        <begin position="90"/>
        <end position="111"/>
    </location>
</feature>
<evidence type="ECO:0000256" key="5">
    <source>
        <dbReference type="ARBA" id="ARBA00022679"/>
    </source>
</evidence>
<dbReference type="GO" id="GO:0046428">
    <property type="term" value="F:1,4-dihydroxy-2-naphthoate polyprenyltransferase activity"/>
    <property type="evidence" value="ECO:0007669"/>
    <property type="project" value="InterPro"/>
</dbReference>
<dbReference type="GO" id="GO:0042371">
    <property type="term" value="P:vitamin K biosynthetic process"/>
    <property type="evidence" value="ECO:0007669"/>
    <property type="project" value="TreeGrafter"/>
</dbReference>
<keyword evidence="3" id="KW-0474">Menaquinone biosynthesis</keyword>
<evidence type="ECO:0000256" key="1">
    <source>
        <dbReference type="ARBA" id="ARBA00004141"/>
    </source>
</evidence>
<evidence type="ECO:0000256" key="3">
    <source>
        <dbReference type="ARBA" id="ARBA00022428"/>
    </source>
</evidence>
<comment type="pathway">
    <text evidence="2">Quinol/quinone metabolism; menaquinone biosynthesis.</text>
</comment>
<evidence type="ECO:0000256" key="9">
    <source>
        <dbReference type="SAM" id="Phobius"/>
    </source>
</evidence>
<dbReference type="Pfam" id="PF01040">
    <property type="entry name" value="UbiA"/>
    <property type="match status" value="1"/>
</dbReference>
<feature type="transmembrane region" description="Helical" evidence="9">
    <location>
        <begin position="318"/>
        <end position="343"/>
    </location>
</feature>
<dbReference type="UniPathway" id="UPA00079"/>
<dbReference type="NCBIfam" id="NF004751">
    <property type="entry name" value="PRK06080.1-3"/>
    <property type="match status" value="1"/>
</dbReference>
<evidence type="ECO:0000256" key="4">
    <source>
        <dbReference type="ARBA" id="ARBA00022475"/>
    </source>
</evidence>
<feature type="transmembrane region" description="Helical" evidence="9">
    <location>
        <begin position="166"/>
        <end position="185"/>
    </location>
</feature>
<dbReference type="PIRSF" id="PIRSF005355">
    <property type="entry name" value="UBIAD1"/>
    <property type="match status" value="1"/>
</dbReference>
<dbReference type="NCBIfam" id="TIGR00751">
    <property type="entry name" value="menA"/>
    <property type="match status" value="1"/>
</dbReference>
<comment type="subcellular location">
    <subcellularLocation>
        <location evidence="1">Membrane</location>
        <topology evidence="1">Multi-pass membrane protein</topology>
    </subcellularLocation>
</comment>
<accession>A0A6J6J3F7</accession>
<evidence type="ECO:0000256" key="6">
    <source>
        <dbReference type="ARBA" id="ARBA00022692"/>
    </source>
</evidence>
<dbReference type="InterPro" id="IPR004657">
    <property type="entry name" value="MenA"/>
</dbReference>
<keyword evidence="7 9" id="KW-1133">Transmembrane helix</keyword>
<feature type="transmembrane region" description="Helical" evidence="9">
    <location>
        <begin position="141"/>
        <end position="160"/>
    </location>
</feature>
<dbReference type="EMBL" id="CAEZVK010000065">
    <property type="protein sequence ID" value="CAB4631195.1"/>
    <property type="molecule type" value="Genomic_DNA"/>
</dbReference>
<dbReference type="InterPro" id="IPR026046">
    <property type="entry name" value="UBIAD1"/>
</dbReference>
<feature type="transmembrane region" description="Helical" evidence="9">
    <location>
        <begin position="197"/>
        <end position="216"/>
    </location>
</feature>
<dbReference type="InterPro" id="IPR000537">
    <property type="entry name" value="UbiA_prenyltransferase"/>
</dbReference>
<dbReference type="Gene3D" id="1.10.357.140">
    <property type="entry name" value="UbiA prenyltransferase"/>
    <property type="match status" value="1"/>
</dbReference>
<keyword evidence="4" id="KW-1003">Cell membrane</keyword>
<evidence type="ECO:0000256" key="8">
    <source>
        <dbReference type="ARBA" id="ARBA00023136"/>
    </source>
</evidence>
<dbReference type="GO" id="GO:0009234">
    <property type="term" value="P:menaquinone biosynthetic process"/>
    <property type="evidence" value="ECO:0007669"/>
    <property type="project" value="UniProtKB-UniPathway"/>
</dbReference>
<evidence type="ECO:0000256" key="7">
    <source>
        <dbReference type="ARBA" id="ARBA00022989"/>
    </source>
</evidence>
<dbReference type="PANTHER" id="PTHR13929:SF0">
    <property type="entry name" value="UBIA PRENYLTRANSFERASE DOMAIN-CONTAINING PROTEIN 1"/>
    <property type="match status" value="1"/>
</dbReference>
<evidence type="ECO:0000313" key="10">
    <source>
        <dbReference type="EMBL" id="CAB4631195.1"/>
    </source>
</evidence>
<dbReference type="CDD" id="cd13962">
    <property type="entry name" value="PT_UbiA_UBIAD1"/>
    <property type="match status" value="1"/>
</dbReference>
<feature type="transmembrane region" description="Helical" evidence="9">
    <location>
        <begin position="60"/>
        <end position="78"/>
    </location>
</feature>
<dbReference type="AlphaFoldDB" id="A0A6J6J3F7"/>
<keyword evidence="6 9" id="KW-0812">Transmembrane</keyword>
<dbReference type="InterPro" id="IPR044878">
    <property type="entry name" value="UbiA_sf"/>
</dbReference>
<dbReference type="GO" id="GO:0016020">
    <property type="term" value="C:membrane"/>
    <property type="evidence" value="ECO:0007669"/>
    <property type="project" value="UniProtKB-SubCell"/>
</dbReference>
<gene>
    <name evidence="10" type="ORF">UFOPK2000_00729</name>
</gene>
<feature type="transmembrane region" description="Helical" evidence="9">
    <location>
        <begin position="268"/>
        <end position="289"/>
    </location>
</feature>
<name>A0A6J6J3F7_9ZZZZ</name>
<evidence type="ECO:0000256" key="2">
    <source>
        <dbReference type="ARBA" id="ARBA00004863"/>
    </source>
</evidence>
<protein>
    <submittedName>
        <fullName evidence="10">Unannotated protein</fullName>
    </submittedName>
</protein>
<reference evidence="10" key="1">
    <citation type="submission" date="2020-05" db="EMBL/GenBank/DDBJ databases">
        <authorList>
            <person name="Chiriac C."/>
            <person name="Salcher M."/>
            <person name="Ghai R."/>
            <person name="Kavagutti S V."/>
        </authorList>
    </citation>
    <scope>NUCLEOTIDE SEQUENCE</scope>
</reference>
<dbReference type="PANTHER" id="PTHR13929">
    <property type="entry name" value="1,4-DIHYDROXY-2-NAPHTHOATE OCTAPRENYLTRANSFERASE"/>
    <property type="match status" value="1"/>
</dbReference>
<proteinExistence type="inferred from homology"/>
<dbReference type="HAMAP" id="MF_01937">
    <property type="entry name" value="MenA_1"/>
    <property type="match status" value="1"/>
</dbReference>
<feature type="transmembrane region" description="Helical" evidence="9">
    <location>
        <begin position="222"/>
        <end position="240"/>
    </location>
</feature>